<evidence type="ECO:0000313" key="4">
    <source>
        <dbReference type="Proteomes" id="UP000035268"/>
    </source>
</evidence>
<gene>
    <name evidence="3" type="ORF">L21SP4_02236</name>
</gene>
<reference evidence="3 4" key="2">
    <citation type="journal article" date="2016" name="ISME J.">
        <title>Characterization of the first cultured representative of Verrucomicrobia subdivision 5 indicates the proposal of a novel phylum.</title>
        <authorList>
            <person name="Spring S."/>
            <person name="Bunk B."/>
            <person name="Sproer C."/>
            <person name="Schumann P."/>
            <person name="Rohde M."/>
            <person name="Tindall B.J."/>
            <person name="Klenk H.P."/>
        </authorList>
    </citation>
    <scope>NUCLEOTIDE SEQUENCE [LARGE SCALE GENOMIC DNA]</scope>
    <source>
        <strain evidence="3 4">L21-Fru-AB</strain>
    </source>
</reference>
<feature type="compositionally biased region" description="Basic and acidic residues" evidence="1">
    <location>
        <begin position="243"/>
        <end position="272"/>
    </location>
</feature>
<feature type="compositionally biased region" description="Low complexity" evidence="1">
    <location>
        <begin position="214"/>
        <end position="240"/>
    </location>
</feature>
<feature type="compositionally biased region" description="Basic and acidic residues" evidence="1">
    <location>
        <begin position="139"/>
        <end position="153"/>
    </location>
</feature>
<feature type="compositionally biased region" description="Basic residues" evidence="1">
    <location>
        <begin position="180"/>
        <end position="195"/>
    </location>
</feature>
<feature type="chain" id="PRO_5005184218" evidence="2">
    <location>
        <begin position="25"/>
        <end position="272"/>
    </location>
</feature>
<keyword evidence="4" id="KW-1185">Reference proteome</keyword>
<accession>A0A0G3EGJ5</accession>
<dbReference type="EMBL" id="CP010904">
    <property type="protein sequence ID" value="AKJ65463.1"/>
    <property type="molecule type" value="Genomic_DNA"/>
</dbReference>
<dbReference type="Proteomes" id="UP000035268">
    <property type="component" value="Chromosome"/>
</dbReference>
<dbReference type="STRING" id="1307763.L21SP4_02236"/>
<name>A0A0G3EGJ5_9BACT</name>
<feature type="signal peptide" evidence="2">
    <location>
        <begin position="1"/>
        <end position="24"/>
    </location>
</feature>
<evidence type="ECO:0000256" key="1">
    <source>
        <dbReference type="SAM" id="MobiDB-lite"/>
    </source>
</evidence>
<organism evidence="3 4">
    <name type="scientific">Kiritimatiella glycovorans</name>
    <dbReference type="NCBI Taxonomy" id="1307763"/>
    <lineage>
        <taxon>Bacteria</taxon>
        <taxon>Pseudomonadati</taxon>
        <taxon>Kiritimatiellota</taxon>
        <taxon>Kiritimatiellia</taxon>
        <taxon>Kiritimatiellales</taxon>
        <taxon>Kiritimatiellaceae</taxon>
        <taxon>Kiritimatiella</taxon>
    </lineage>
</organism>
<protein>
    <submittedName>
        <fullName evidence="3">Uncharacterized protein</fullName>
    </submittedName>
</protein>
<dbReference type="KEGG" id="vbl:L21SP4_02236"/>
<evidence type="ECO:0000256" key="2">
    <source>
        <dbReference type="SAM" id="SignalP"/>
    </source>
</evidence>
<feature type="region of interest" description="Disordered" evidence="1">
    <location>
        <begin position="129"/>
        <end position="272"/>
    </location>
</feature>
<dbReference type="RefSeq" id="WP_052882686.1">
    <property type="nucleotide sequence ID" value="NZ_CP010904.1"/>
</dbReference>
<evidence type="ECO:0000313" key="3">
    <source>
        <dbReference type="EMBL" id="AKJ65463.1"/>
    </source>
</evidence>
<keyword evidence="2" id="KW-0732">Signal</keyword>
<proteinExistence type="predicted"/>
<dbReference type="AlphaFoldDB" id="A0A0G3EGJ5"/>
<reference evidence="4" key="1">
    <citation type="submission" date="2015-02" db="EMBL/GenBank/DDBJ databases">
        <title>Description and complete genome sequence of the first cultured representative of the subdivision 5 of the Verrucomicrobia phylum.</title>
        <authorList>
            <person name="Spring S."/>
            <person name="Bunk B."/>
            <person name="Sproer C."/>
            <person name="Klenk H.-P."/>
        </authorList>
    </citation>
    <scope>NUCLEOTIDE SEQUENCE [LARGE SCALE GENOMIC DNA]</scope>
    <source>
        <strain evidence="4">L21-Fru-AB</strain>
    </source>
</reference>
<sequence length="272" mass="29329" precursor="true">MSDAPARVLAVLLPAFCAAGTAEAIHDWDRYRPIVERAPFGAAAAEGGEETGHGKAVMDDRFAKHLRICTLYEGFDGRPQAGLVDNTSDKSVWLKPGERYQGIELTGVDVAAGTVTMRRDGKKAVLKLKPLDAPATPHRPPEPVTAEKREESAARVVVSNAKVDPERFGFEEEVKEDSRRGRRSVVAGRRRPRVRKRDEDQPAGGAGGSLREQAAAARRLGGAAGMGSPMAMAPPNAGSGEADAGRAPRPIHERPIESRTVHNPEIEERLRN</sequence>
<feature type="compositionally biased region" description="Basic and acidic residues" evidence="1">
    <location>
        <begin position="163"/>
        <end position="179"/>
    </location>
</feature>